<sequence>MTAKLVPTYQLKIALRDTSPPIWRRVTLPADTSLGCLHDIIQACFGWDDSHLHSFTEPSSGRQFVDFDGPLDHDPLRDADEESVTVAEVLPYEGGRLEYTYDFGDDWRHRITLEKTLPASTPDRRVRCTGGRRAMPYAEDTGGAWGLQAVLDAVVDRGAPAPEPWTDLVETLREEGFDPACFDRDALDRELAELDPRPPAATPAQRGKLSLAEAASSGRRCSCGEVHDDEYDEYDEDLAVESVPVRPVSLAPRAELAAAARQVPLIASALRLAHWCQGGRAVTSRDVLKPALGRLAVQELELWAQDDELRALRPVERDERLARLRSSGDLPCLDGPWQLALYTDLVGISAGTARPGADLPATAGDEGVLKIWCQALEDELDALNELENLGLPPALLAALGMQDEDGDGLAAAVLRALYEVPDGEWLDPALLVGALREGLPKQEARLVELFLLQILDQAALILAEYQAAEVETGPETSRQRDHILLGILGIEASTEDSDGTPPAGARLRLTPLGRHGLREYLLAEGFQAPLIGELADADAPTLLDALLDYDQDAAHAEITGWISHRGQGPAAVQLIDACAGLEADAALRRLAAPPVLAELDEPKALAVLRKAAASQVPGCAETAAIALAGRGEIPEGQGRELQLWGLVDHLWGPLGVADEALAAFLDQEEDMVLPLLEQAADDLWRCDHPATGAVLEAAGRQLRDRDKALAKRLRRSATKVGSQRRR</sequence>
<accession>A0ABW0XZ09</accession>
<evidence type="ECO:0000313" key="2">
    <source>
        <dbReference type="EMBL" id="MFC5674885.1"/>
    </source>
</evidence>
<gene>
    <name evidence="2" type="ORF">ACFP2V_33945</name>
</gene>
<keyword evidence="3" id="KW-1185">Reference proteome</keyword>
<feature type="domain" description="Plasmid pRiA4b Orf3-like" evidence="1">
    <location>
        <begin position="8"/>
        <end position="185"/>
    </location>
</feature>
<proteinExistence type="predicted"/>
<dbReference type="EMBL" id="JBHSPC010000132">
    <property type="protein sequence ID" value="MFC5674885.1"/>
    <property type="molecule type" value="Genomic_DNA"/>
</dbReference>
<dbReference type="Gene3D" id="3.10.290.30">
    <property type="entry name" value="MM3350-like"/>
    <property type="match status" value="1"/>
</dbReference>
<organism evidence="2 3">
    <name type="scientific">Streptomyces incanus</name>
    <dbReference type="NCBI Taxonomy" id="887453"/>
    <lineage>
        <taxon>Bacteria</taxon>
        <taxon>Bacillati</taxon>
        <taxon>Actinomycetota</taxon>
        <taxon>Actinomycetes</taxon>
        <taxon>Kitasatosporales</taxon>
        <taxon>Streptomycetaceae</taxon>
        <taxon>Streptomyces</taxon>
    </lineage>
</organism>
<dbReference type="Proteomes" id="UP001596183">
    <property type="component" value="Unassembled WGS sequence"/>
</dbReference>
<dbReference type="SUPFAM" id="SSF159941">
    <property type="entry name" value="MM3350-like"/>
    <property type="match status" value="1"/>
</dbReference>
<name>A0ABW0XZ09_9ACTN</name>
<comment type="caution">
    <text evidence="2">The sequence shown here is derived from an EMBL/GenBank/DDBJ whole genome shotgun (WGS) entry which is preliminary data.</text>
</comment>
<evidence type="ECO:0000313" key="3">
    <source>
        <dbReference type="Proteomes" id="UP001596183"/>
    </source>
</evidence>
<evidence type="ECO:0000259" key="1">
    <source>
        <dbReference type="Pfam" id="PF07929"/>
    </source>
</evidence>
<dbReference type="InterPro" id="IPR024047">
    <property type="entry name" value="MM3350-like_sf"/>
</dbReference>
<protein>
    <recommendedName>
        <fullName evidence="1">Plasmid pRiA4b Orf3-like domain-containing protein</fullName>
    </recommendedName>
</protein>
<dbReference type="InterPro" id="IPR012912">
    <property type="entry name" value="Plasmid_pRiA4b_Orf3-like"/>
</dbReference>
<dbReference type="PANTHER" id="PTHR41878">
    <property type="entry name" value="LEXA REPRESSOR-RELATED"/>
    <property type="match status" value="1"/>
</dbReference>
<dbReference type="Pfam" id="PF07929">
    <property type="entry name" value="PRiA4_ORF3"/>
    <property type="match status" value="1"/>
</dbReference>
<dbReference type="RefSeq" id="WP_381219121.1">
    <property type="nucleotide sequence ID" value="NZ_JBHSPC010000132.1"/>
</dbReference>
<dbReference type="PANTHER" id="PTHR41878:SF1">
    <property type="entry name" value="TNPR PROTEIN"/>
    <property type="match status" value="1"/>
</dbReference>
<reference evidence="3" key="1">
    <citation type="journal article" date="2019" name="Int. J. Syst. Evol. Microbiol.">
        <title>The Global Catalogue of Microorganisms (GCM) 10K type strain sequencing project: providing services to taxonomists for standard genome sequencing and annotation.</title>
        <authorList>
            <consortium name="The Broad Institute Genomics Platform"/>
            <consortium name="The Broad Institute Genome Sequencing Center for Infectious Disease"/>
            <person name="Wu L."/>
            <person name="Ma J."/>
        </authorList>
    </citation>
    <scope>NUCLEOTIDE SEQUENCE [LARGE SCALE GENOMIC DNA]</scope>
    <source>
        <strain evidence="3">JCM 13852</strain>
    </source>
</reference>